<dbReference type="InterPro" id="IPR001680">
    <property type="entry name" value="WD40_rpt"/>
</dbReference>
<dbReference type="CDD" id="cd15873">
    <property type="entry name" value="R-SNARE_STXBP5_6"/>
    <property type="match status" value="1"/>
</dbReference>
<dbReference type="InterPro" id="IPR042855">
    <property type="entry name" value="V_SNARE_CC"/>
</dbReference>
<feature type="compositionally biased region" description="Polar residues" evidence="6">
    <location>
        <begin position="758"/>
        <end position="771"/>
    </location>
</feature>
<keyword evidence="3" id="KW-0268">Exocytosis</keyword>
<protein>
    <recommendedName>
        <fullName evidence="7">V-SNARE coiled-coil homology domain-containing protein</fullName>
    </recommendedName>
</protein>
<dbReference type="GO" id="GO:0005737">
    <property type="term" value="C:cytoplasm"/>
    <property type="evidence" value="ECO:0007669"/>
    <property type="project" value="UniProtKB-SubCell"/>
</dbReference>
<comment type="subcellular location">
    <subcellularLocation>
        <location evidence="1">Cytoplasm</location>
    </subcellularLocation>
</comment>
<dbReference type="InterPro" id="IPR015943">
    <property type="entry name" value="WD40/YVTN_repeat-like_dom_sf"/>
</dbReference>
<evidence type="ECO:0000256" key="4">
    <source>
        <dbReference type="ARBA" id="ARBA00022490"/>
    </source>
</evidence>
<reference evidence="8" key="1">
    <citation type="submission" date="2019-08" db="EMBL/GenBank/DDBJ databases">
        <title>Reference gene set and small RNA set construction with multiple tissues from Davidia involucrata Baill.</title>
        <authorList>
            <person name="Yang H."/>
            <person name="Zhou C."/>
            <person name="Li G."/>
            <person name="Wang J."/>
            <person name="Gao P."/>
            <person name="Wang M."/>
            <person name="Wang R."/>
            <person name="Zhao Y."/>
        </authorList>
    </citation>
    <scope>NUCLEOTIDE SEQUENCE</scope>
    <source>
        <tissue evidence="8">Mixed with DoveR01_LX</tissue>
    </source>
</reference>
<dbReference type="GO" id="GO:0005096">
    <property type="term" value="F:GTPase activator activity"/>
    <property type="evidence" value="ECO:0007669"/>
    <property type="project" value="TreeGrafter"/>
</dbReference>
<evidence type="ECO:0000256" key="1">
    <source>
        <dbReference type="ARBA" id="ARBA00004496"/>
    </source>
</evidence>
<evidence type="ECO:0000256" key="6">
    <source>
        <dbReference type="SAM" id="MobiDB-lite"/>
    </source>
</evidence>
<dbReference type="Gene3D" id="1.20.5.110">
    <property type="match status" value="1"/>
</dbReference>
<comment type="similarity">
    <text evidence="2">Belongs to the WD repeat L(2)GL family.</text>
</comment>
<dbReference type="Gene3D" id="2.130.10.10">
    <property type="entry name" value="YVTN repeat-like/Quinoprotein amine dehydrogenase"/>
    <property type="match status" value="3"/>
</dbReference>
<dbReference type="GO" id="GO:0019905">
    <property type="term" value="F:syntaxin binding"/>
    <property type="evidence" value="ECO:0007669"/>
    <property type="project" value="TreeGrafter"/>
</dbReference>
<dbReference type="AlphaFoldDB" id="A0A5B7B8W9"/>
<dbReference type="InterPro" id="IPR036322">
    <property type="entry name" value="WD40_repeat_dom_sf"/>
</dbReference>
<dbReference type="EMBL" id="GHES01034881">
    <property type="protein sequence ID" value="MPA65440.1"/>
    <property type="molecule type" value="Transcribed_RNA"/>
</dbReference>
<organism evidence="8">
    <name type="scientific">Davidia involucrata</name>
    <name type="common">Dove tree</name>
    <dbReference type="NCBI Taxonomy" id="16924"/>
    <lineage>
        <taxon>Eukaryota</taxon>
        <taxon>Viridiplantae</taxon>
        <taxon>Streptophyta</taxon>
        <taxon>Embryophyta</taxon>
        <taxon>Tracheophyta</taxon>
        <taxon>Spermatophyta</taxon>
        <taxon>Magnoliopsida</taxon>
        <taxon>eudicotyledons</taxon>
        <taxon>Gunneridae</taxon>
        <taxon>Pentapetalae</taxon>
        <taxon>asterids</taxon>
        <taxon>Cornales</taxon>
        <taxon>Nyssaceae</taxon>
        <taxon>Davidia</taxon>
    </lineage>
</organism>
<feature type="domain" description="V-SNARE coiled-coil homology" evidence="7">
    <location>
        <begin position="1055"/>
        <end position="1119"/>
    </location>
</feature>
<gene>
    <name evidence="8" type="ORF">Din_034881</name>
</gene>
<evidence type="ECO:0000256" key="5">
    <source>
        <dbReference type="PROSITE-ProRule" id="PRU00290"/>
    </source>
</evidence>
<keyword evidence="4" id="KW-0963">Cytoplasm</keyword>
<evidence type="ECO:0000259" key="7">
    <source>
        <dbReference type="PROSITE" id="PS50892"/>
    </source>
</evidence>
<dbReference type="PANTHER" id="PTHR10241:SF25">
    <property type="entry name" value="TOMOSYN, ISOFORM C"/>
    <property type="match status" value="1"/>
</dbReference>
<name>A0A5B7B8W9_DAVIN</name>
<dbReference type="GO" id="GO:0045159">
    <property type="term" value="F:myosin II binding"/>
    <property type="evidence" value="ECO:0007669"/>
    <property type="project" value="TreeGrafter"/>
</dbReference>
<dbReference type="GO" id="GO:0006893">
    <property type="term" value="P:Golgi to plasma membrane transport"/>
    <property type="evidence" value="ECO:0007669"/>
    <property type="project" value="TreeGrafter"/>
</dbReference>
<dbReference type="GO" id="GO:0005886">
    <property type="term" value="C:plasma membrane"/>
    <property type="evidence" value="ECO:0007669"/>
    <property type="project" value="TreeGrafter"/>
</dbReference>
<dbReference type="PANTHER" id="PTHR10241">
    <property type="entry name" value="LETHAL 2 GIANT LARVAE PROTEIN"/>
    <property type="match status" value="1"/>
</dbReference>
<dbReference type="PROSITE" id="PS50892">
    <property type="entry name" value="V_SNARE"/>
    <property type="match status" value="1"/>
</dbReference>
<evidence type="ECO:0000256" key="2">
    <source>
        <dbReference type="ARBA" id="ARBA00008070"/>
    </source>
</evidence>
<evidence type="ECO:0000313" key="8">
    <source>
        <dbReference type="EMBL" id="MPA65440.1"/>
    </source>
</evidence>
<dbReference type="SUPFAM" id="SSF58038">
    <property type="entry name" value="SNARE fusion complex"/>
    <property type="match status" value="1"/>
</dbReference>
<keyword evidence="5" id="KW-0175">Coiled coil</keyword>
<dbReference type="GO" id="GO:0006887">
    <property type="term" value="P:exocytosis"/>
    <property type="evidence" value="ECO:0007669"/>
    <property type="project" value="UniProtKB-KW"/>
</dbReference>
<accession>A0A5B7B8W9</accession>
<dbReference type="SUPFAM" id="SSF50978">
    <property type="entry name" value="WD40 repeat-like"/>
    <property type="match status" value="1"/>
</dbReference>
<proteinExistence type="inferred from homology"/>
<feature type="region of interest" description="Disordered" evidence="6">
    <location>
        <begin position="748"/>
        <end position="786"/>
    </location>
</feature>
<sequence length="1120" mass="121748">MFAKRLIQKATHHHLHHHPQHNVNGGMTSADLDLRLTIHYGIPSTASILAFDPIQGLLAIGTLDGRIKVIGGDNIEGLLISPMQLPYKYLEFLQNQGFIVSISNDNDIQVWNLESRCIACSLQWESNITAFSVICGSRFMYVGDEYGLLSVLKYEAEDGELLQLPYQISMNSLTEAAGFSCPNHQPIVGVLPQPHSSGNRVLITYESGLIILWDVVEGRIVVVRGDKLLQLKDGIVDSPSEMDTSPDDTSEQHLEEKEISALCWASSNGSILAVGYIDGDILFWKISSSASSKDQQAGLSCNGVVKLQLSSAERRLPVIVLHWRANDKSHNDGDGQLFIYGGDEIGSEEVLTVLSLEWSSGVESLRCVGRVDLTLTGSFADMILLQTAGARGSNHDAALFVLTNPGQLHFLDNDSLYGLVSQQEKKISATAVEFPVVIPTVDPLMTVAKLSSLPTGGNSSKALSEITSVVKVGSTPTLAGGTKWPLTGGVSNHMSFAEDNMVERVYVAGYQDGSVRIWDATHPVISLLCVLEGEVKDIKVAGSSASVSKLDFCCLTLSLAVGNECGLVHLYNLNGSLDDTSFHFVTETKHEVHNLPQGTGPNCRAVFSLLNSPVQMLQFANCGAKLAVGYECGRVVVLDMSSLSVLFLTDSVSGPSSPVISMTWKAFMHRNGSVKSPKQSGSNIPDNPVEELMFILTRGAKVHVIDGGTGNMISSRPMHLKKQSTAISMYVIEGNITVSELVNEKQPQELSKDAIASNEPSQNITPSGINQHETEPHSSSENAQSGESLKDSLVLLCCKDALRLYHTKSVVQGDNKPICKVKLAKPCCWTTTFKKDKVCGLVLLYQTGAVEIRSLPDLELVKETSLMSILRWNFKANMDRTMSSTDNGHITLANGCELAFISLLASENDFRIPESLPCLHDKVLAAAAVAAISISSNQKKKKGTAPKILGGIVKGFKGGKVNRTMDLAATYKSNVSHLDGVFSRDPFPESSPTTTNNQEAVELNIDDIDIDEPLSVASTSSRKVQHNEREKGTEREKLFDGEGADAKPRLRTREEIIATYRKAGDASSVAGQARNKLLERQEKLERISRQTEELQSGAEDFASLANELVKAMEGRKWWQI</sequence>
<evidence type="ECO:0000256" key="3">
    <source>
        <dbReference type="ARBA" id="ARBA00022483"/>
    </source>
</evidence>
<dbReference type="SMART" id="SM00320">
    <property type="entry name" value="WD40"/>
    <property type="match status" value="7"/>
</dbReference>
<dbReference type="FunFam" id="2.130.10.10:FF:000882">
    <property type="entry name" value="Syntaxin-binding protein 5"/>
    <property type="match status" value="1"/>
</dbReference>